<dbReference type="GO" id="GO:0036128">
    <property type="term" value="C:CatSper complex"/>
    <property type="evidence" value="ECO:0007669"/>
    <property type="project" value="InterPro"/>
</dbReference>
<organism evidence="3 4">
    <name type="scientific">Neovison vison</name>
    <name type="common">American mink</name>
    <name type="synonym">Mustela vison</name>
    <dbReference type="NCBI Taxonomy" id="452646"/>
    <lineage>
        <taxon>Eukaryota</taxon>
        <taxon>Metazoa</taxon>
        <taxon>Chordata</taxon>
        <taxon>Craniata</taxon>
        <taxon>Vertebrata</taxon>
        <taxon>Euteleostomi</taxon>
        <taxon>Mammalia</taxon>
        <taxon>Eutheria</taxon>
        <taxon>Laurasiatheria</taxon>
        <taxon>Carnivora</taxon>
        <taxon>Caniformia</taxon>
        <taxon>Musteloidea</taxon>
        <taxon>Mustelidae</taxon>
        <taxon>Mustelinae</taxon>
        <taxon>Neogale</taxon>
    </lineage>
</organism>
<dbReference type="PANTHER" id="PTHR14327:SF1">
    <property type="entry name" value="CATION CHANNEL SPERM-ASSOCIATED AUXILIARY SUBUNIT GAMMA"/>
    <property type="match status" value="1"/>
</dbReference>
<evidence type="ECO:0000259" key="2">
    <source>
        <dbReference type="Pfam" id="PF22840"/>
    </source>
</evidence>
<reference evidence="3" key="2">
    <citation type="submission" date="2025-09" db="UniProtKB">
        <authorList>
            <consortium name="Ensembl"/>
        </authorList>
    </citation>
    <scope>IDENTIFICATION</scope>
</reference>
<accession>A0A8C7ENH0</accession>
<evidence type="ECO:0000313" key="3">
    <source>
        <dbReference type="Ensembl" id="ENSNVIP00000011076.1"/>
    </source>
</evidence>
<feature type="domain" description="CATSPERG N-terminal" evidence="2">
    <location>
        <begin position="39"/>
        <end position="103"/>
    </location>
</feature>
<protein>
    <submittedName>
        <fullName evidence="3">Cation channel sperm associated auxiliary subunit gamma</fullName>
    </submittedName>
</protein>
<reference evidence="3" key="1">
    <citation type="submission" date="2025-08" db="UniProtKB">
        <authorList>
            <consortium name="Ensembl"/>
        </authorList>
    </citation>
    <scope>IDENTIFICATION</scope>
</reference>
<evidence type="ECO:0000256" key="1">
    <source>
        <dbReference type="SAM" id="SignalP"/>
    </source>
</evidence>
<dbReference type="InterPro" id="IPR053872">
    <property type="entry name" value="CATSPERG_N"/>
</dbReference>
<dbReference type="GO" id="GO:0097228">
    <property type="term" value="C:sperm principal piece"/>
    <property type="evidence" value="ECO:0007669"/>
    <property type="project" value="InterPro"/>
</dbReference>
<dbReference type="PANTHER" id="PTHR14327">
    <property type="entry name" value="CATION CHANNEL SPERM-ASSOCIATED PROTEIN SUBUNIT GAMMA"/>
    <property type="match status" value="1"/>
</dbReference>
<name>A0A8C7ENH0_NEOVI</name>
<keyword evidence="4" id="KW-1185">Reference proteome</keyword>
<keyword evidence="1" id="KW-0732">Signal</keyword>
<dbReference type="Pfam" id="PF22840">
    <property type="entry name" value="CATSPERG_NTD"/>
    <property type="match status" value="1"/>
</dbReference>
<dbReference type="GeneTree" id="ENSGT00390000014139"/>
<dbReference type="Proteomes" id="UP000694425">
    <property type="component" value="Unplaced"/>
</dbReference>
<proteinExistence type="predicted"/>
<feature type="signal peptide" evidence="1">
    <location>
        <begin position="1"/>
        <end position="32"/>
    </location>
</feature>
<dbReference type="InterPro" id="IPR028246">
    <property type="entry name" value="CATSPERG"/>
</dbReference>
<dbReference type="AlphaFoldDB" id="A0A8C7ENH0"/>
<dbReference type="Ensembl" id="ENSNVIT00000012966.1">
    <property type="protein sequence ID" value="ENSNVIP00000011076.1"/>
    <property type="gene ID" value="ENSNVIG00000008598.1"/>
</dbReference>
<evidence type="ECO:0000313" key="4">
    <source>
        <dbReference type="Proteomes" id="UP000694425"/>
    </source>
</evidence>
<feature type="chain" id="PRO_5034444552" evidence="1">
    <location>
        <begin position="33"/>
        <end position="131"/>
    </location>
</feature>
<sequence>MYPAGPAWPRLRILRALWALLAVLFASWRLWAFQDIQECTWQVVLNKFETVGKNGMSDRFFHQQPVATLDSVFRPLVDAPTDQGEKYLSFPYYLKINYSCNGESPVNFHHWKIEQLQIQMEAAPFRSEGSR</sequence>